<proteinExistence type="predicted"/>
<protein>
    <recommendedName>
        <fullName evidence="10">PQ loop repeat protein</fullName>
    </recommendedName>
</protein>
<dbReference type="GO" id="GO:0016020">
    <property type="term" value="C:membrane"/>
    <property type="evidence" value="ECO:0007669"/>
    <property type="project" value="UniProtKB-SubCell"/>
</dbReference>
<evidence type="ECO:0000313" key="9">
    <source>
        <dbReference type="Proteomes" id="UP001175261"/>
    </source>
</evidence>
<keyword evidence="2 6" id="KW-0812">Transmembrane</keyword>
<keyword evidence="3 6" id="KW-1133">Transmembrane helix</keyword>
<sequence length="292" mass="32182">MAWFTALLGWVAPVFLVMSPVLSYSDQAVSMQRNKTSAGFSLDIPLIMLIASFFRIAYWPGARFDTALLIQSIIMVGMQVVLLRIALDHRPGPSTKGGEAATPFAGAQEGSWMAQRPYNFWQWRSPKPYWQFLGYVVAGLIVAEILLTPVPGIYAIYSTIIGITGLSVEATLPIPQILSNHQSRSCKGFRLSVLASWLIGDAMKIFWFFTATSEIPWAFKICGIFQASCDTYLGVQYWMYGDGVGSVTPGSSKGYEMVERGSPNSWRQSGHVPTRSLTPTRRPAPFTAGSSQ</sequence>
<keyword evidence="7" id="KW-0732">Signal</keyword>
<dbReference type="PANTHER" id="PTHR14856:SF9">
    <property type="entry name" value="PQ-LOOP REPEAT-CONTAINING PROTEIN 1"/>
    <property type="match status" value="1"/>
</dbReference>
<evidence type="ECO:0000256" key="3">
    <source>
        <dbReference type="ARBA" id="ARBA00022989"/>
    </source>
</evidence>
<dbReference type="GO" id="GO:0042147">
    <property type="term" value="P:retrograde transport, endosome to Golgi"/>
    <property type="evidence" value="ECO:0007669"/>
    <property type="project" value="TreeGrafter"/>
</dbReference>
<evidence type="ECO:0000256" key="4">
    <source>
        <dbReference type="ARBA" id="ARBA00023136"/>
    </source>
</evidence>
<dbReference type="GO" id="GO:0045332">
    <property type="term" value="P:phospholipid translocation"/>
    <property type="evidence" value="ECO:0007669"/>
    <property type="project" value="TreeGrafter"/>
</dbReference>
<name>A0AA39GTT7_SARSR</name>
<evidence type="ECO:0000256" key="2">
    <source>
        <dbReference type="ARBA" id="ARBA00022692"/>
    </source>
</evidence>
<dbReference type="GO" id="GO:0005768">
    <property type="term" value="C:endosome"/>
    <property type="evidence" value="ECO:0007669"/>
    <property type="project" value="TreeGrafter"/>
</dbReference>
<feature type="chain" id="PRO_5041361164" description="PQ loop repeat protein" evidence="7">
    <location>
        <begin position="24"/>
        <end position="292"/>
    </location>
</feature>
<dbReference type="Gene3D" id="1.20.1280.290">
    <property type="match status" value="2"/>
</dbReference>
<dbReference type="GO" id="GO:0005802">
    <property type="term" value="C:trans-Golgi network"/>
    <property type="evidence" value="ECO:0007669"/>
    <property type="project" value="TreeGrafter"/>
</dbReference>
<comment type="subcellular location">
    <subcellularLocation>
        <location evidence="1">Membrane</location>
        <topology evidence="1">Multi-pass membrane protein</topology>
    </subcellularLocation>
</comment>
<dbReference type="AlphaFoldDB" id="A0AA39GTT7"/>
<evidence type="ECO:0000256" key="6">
    <source>
        <dbReference type="SAM" id="Phobius"/>
    </source>
</evidence>
<dbReference type="EMBL" id="JAPDFR010000001">
    <property type="protein sequence ID" value="KAK0392424.1"/>
    <property type="molecule type" value="Genomic_DNA"/>
</dbReference>
<feature type="region of interest" description="Disordered" evidence="5">
    <location>
        <begin position="258"/>
        <end position="292"/>
    </location>
</feature>
<dbReference type="PANTHER" id="PTHR14856">
    <property type="entry name" value="PQ-LOOP REPEAT-CONTAINING PROTEIN 1-LIKE PROTEIN"/>
    <property type="match status" value="1"/>
</dbReference>
<dbReference type="InterPro" id="IPR006603">
    <property type="entry name" value="PQ-loop_rpt"/>
</dbReference>
<reference evidence="8" key="1">
    <citation type="submission" date="2022-10" db="EMBL/GenBank/DDBJ databases">
        <title>Determination and structural analysis of whole genome sequence of Sarocladium strictum F4-1.</title>
        <authorList>
            <person name="Hu L."/>
            <person name="Jiang Y."/>
        </authorList>
    </citation>
    <scope>NUCLEOTIDE SEQUENCE</scope>
    <source>
        <strain evidence="8">F4-1</strain>
    </source>
</reference>
<evidence type="ECO:0000256" key="1">
    <source>
        <dbReference type="ARBA" id="ARBA00004141"/>
    </source>
</evidence>
<evidence type="ECO:0000313" key="8">
    <source>
        <dbReference type="EMBL" id="KAK0392424.1"/>
    </source>
</evidence>
<keyword evidence="9" id="KW-1185">Reference proteome</keyword>
<evidence type="ECO:0000256" key="7">
    <source>
        <dbReference type="SAM" id="SignalP"/>
    </source>
</evidence>
<dbReference type="InterPro" id="IPR052241">
    <property type="entry name" value="SLC66/Scramblase_ANY1"/>
</dbReference>
<feature type="transmembrane region" description="Helical" evidence="6">
    <location>
        <begin position="66"/>
        <end position="87"/>
    </location>
</feature>
<feature type="transmembrane region" description="Helical" evidence="6">
    <location>
        <begin position="129"/>
        <end position="147"/>
    </location>
</feature>
<comment type="caution">
    <text evidence="8">The sequence shown here is derived from an EMBL/GenBank/DDBJ whole genome shotgun (WGS) entry which is preliminary data.</text>
</comment>
<gene>
    <name evidence="8" type="ORF">NLU13_1919</name>
</gene>
<evidence type="ECO:0008006" key="10">
    <source>
        <dbReference type="Google" id="ProtNLM"/>
    </source>
</evidence>
<accession>A0AA39GTT7</accession>
<keyword evidence="4 6" id="KW-0472">Membrane</keyword>
<dbReference type="Pfam" id="PF04193">
    <property type="entry name" value="PQ-loop"/>
    <property type="match status" value="1"/>
</dbReference>
<organism evidence="8 9">
    <name type="scientific">Sarocladium strictum</name>
    <name type="common">Black bundle disease fungus</name>
    <name type="synonym">Acremonium strictum</name>
    <dbReference type="NCBI Taxonomy" id="5046"/>
    <lineage>
        <taxon>Eukaryota</taxon>
        <taxon>Fungi</taxon>
        <taxon>Dikarya</taxon>
        <taxon>Ascomycota</taxon>
        <taxon>Pezizomycotina</taxon>
        <taxon>Sordariomycetes</taxon>
        <taxon>Hypocreomycetidae</taxon>
        <taxon>Hypocreales</taxon>
        <taxon>Sarocladiaceae</taxon>
        <taxon>Sarocladium</taxon>
    </lineage>
</organism>
<feature type="transmembrane region" description="Helical" evidence="6">
    <location>
        <begin position="39"/>
        <end position="59"/>
    </location>
</feature>
<dbReference type="GO" id="GO:0005829">
    <property type="term" value="C:cytosol"/>
    <property type="evidence" value="ECO:0007669"/>
    <property type="project" value="GOC"/>
</dbReference>
<dbReference type="FunFam" id="1.20.1280.290:FF:000005">
    <property type="entry name" value="PQ-loop repeat-containing protein 1"/>
    <property type="match status" value="1"/>
</dbReference>
<dbReference type="Proteomes" id="UP001175261">
    <property type="component" value="Unassembled WGS sequence"/>
</dbReference>
<evidence type="ECO:0000256" key="5">
    <source>
        <dbReference type="SAM" id="MobiDB-lite"/>
    </source>
</evidence>
<feature type="signal peptide" evidence="7">
    <location>
        <begin position="1"/>
        <end position="23"/>
    </location>
</feature>